<accession>A0A895YHY7</accession>
<dbReference type="RefSeq" id="WP_239677312.1">
    <property type="nucleotide sequence ID" value="NZ_CP070499.1"/>
</dbReference>
<evidence type="ECO:0000313" key="2">
    <source>
        <dbReference type="Proteomes" id="UP000662857"/>
    </source>
</evidence>
<evidence type="ECO:0000313" key="1">
    <source>
        <dbReference type="EMBL" id="QSB15139.1"/>
    </source>
</evidence>
<dbReference type="InterPro" id="IPR045654">
    <property type="entry name" value="DUF6395"/>
</dbReference>
<dbReference type="AlphaFoldDB" id="A0A895YHY7"/>
<reference evidence="1" key="1">
    <citation type="submission" date="2021-02" db="EMBL/GenBank/DDBJ databases">
        <title>Natrosporangium hydrolyticum gen. nov., sp. nov, a haloalkaliphilic actinobacterium from a soda solonchak soil.</title>
        <authorList>
            <person name="Sorokin D.Y."/>
            <person name="Khijniak T.V."/>
            <person name="Zakharycheva A.P."/>
            <person name="Boueva O.V."/>
            <person name="Ariskina E.V."/>
            <person name="Hahnke R.L."/>
            <person name="Bunk B."/>
            <person name="Sproer C."/>
            <person name="Schumann P."/>
            <person name="Evtushenko L.I."/>
            <person name="Kublanov I.V."/>
        </authorList>
    </citation>
    <scope>NUCLEOTIDE SEQUENCE</scope>
    <source>
        <strain evidence="1">DSM 106523</strain>
    </source>
</reference>
<gene>
    <name evidence="1" type="ORF">JQS43_01830</name>
</gene>
<organism evidence="1 2">
    <name type="scientific">Natronosporangium hydrolyticum</name>
    <dbReference type="NCBI Taxonomy" id="2811111"/>
    <lineage>
        <taxon>Bacteria</taxon>
        <taxon>Bacillati</taxon>
        <taxon>Actinomycetota</taxon>
        <taxon>Actinomycetes</taxon>
        <taxon>Micromonosporales</taxon>
        <taxon>Micromonosporaceae</taxon>
        <taxon>Natronosporangium</taxon>
    </lineage>
</organism>
<protein>
    <submittedName>
        <fullName evidence="1">Uncharacterized protein</fullName>
    </submittedName>
</protein>
<dbReference type="KEGG" id="nhy:JQS43_01830"/>
<dbReference type="Pfam" id="PF19932">
    <property type="entry name" value="DUF6395"/>
    <property type="match status" value="1"/>
</dbReference>
<proteinExistence type="predicted"/>
<dbReference type="Proteomes" id="UP000662857">
    <property type="component" value="Chromosome"/>
</dbReference>
<sequence>MRIRWQPAGSDWTLRLRLDPDESLAGTGQGRAAIQLVTNSCTVRLPGPIGEPHPDLLAAAALLVTWPWVGRQFVVDRPVSAAFAAVLADTFTIEVRPVDDRLPTRTPGDRVGVSYSSGVDSIALTELVGPAAPLIHFQRVSHPRVPDRATHIRSDQLALLARRAGERGREVWVVESDLEFLCLPWPQFPTWPAVAVGAVLLADELRLAALGFGSVLESVYLRGGRAYRGPGAGPWAAVLSAVGLPLCRPTAGLTEVGTLLLTRGGELAGLAQSCLLGMAGRPCQGCVKCVRKELLTAALERRPVAPEIRRRLTPGDPAAKDFEGPPPLHMQNITEYVVARVPGLAGTVVGALATRMSVSESATAWNERFYPPALADEVPQRWRAECTRRLRGRIEPMAAPEIRTVETFDGAQRLR</sequence>
<dbReference type="EMBL" id="CP070499">
    <property type="protein sequence ID" value="QSB15139.1"/>
    <property type="molecule type" value="Genomic_DNA"/>
</dbReference>
<name>A0A895YHY7_9ACTN</name>
<keyword evidence="2" id="KW-1185">Reference proteome</keyword>